<keyword evidence="2" id="KW-1185">Reference proteome</keyword>
<name>A0A0V1L3T6_9BILA</name>
<dbReference type="EMBL" id="JYDW01000143">
    <property type="protein sequence ID" value="KRZ54195.1"/>
    <property type="molecule type" value="Genomic_DNA"/>
</dbReference>
<protein>
    <submittedName>
        <fullName evidence="1">Uncharacterized protein</fullName>
    </submittedName>
</protein>
<evidence type="ECO:0000313" key="1">
    <source>
        <dbReference type="EMBL" id="KRZ54195.1"/>
    </source>
</evidence>
<organism evidence="1 2">
    <name type="scientific">Trichinella nativa</name>
    <dbReference type="NCBI Taxonomy" id="6335"/>
    <lineage>
        <taxon>Eukaryota</taxon>
        <taxon>Metazoa</taxon>
        <taxon>Ecdysozoa</taxon>
        <taxon>Nematoda</taxon>
        <taxon>Enoplea</taxon>
        <taxon>Dorylaimia</taxon>
        <taxon>Trichinellida</taxon>
        <taxon>Trichinellidae</taxon>
        <taxon>Trichinella</taxon>
    </lineage>
</organism>
<gene>
    <name evidence="1" type="ORF">T02_11191</name>
</gene>
<evidence type="ECO:0000313" key="2">
    <source>
        <dbReference type="Proteomes" id="UP000054721"/>
    </source>
</evidence>
<dbReference type="AlphaFoldDB" id="A0A0V1L3T6"/>
<proteinExistence type="predicted"/>
<sequence length="96" mass="11069">MYSPTKVRRTTKTFDDTFKQFCANQRAKTFSRKLQNFMGNRFDSVLESSSGNCLVNFRMLKAMKTKISTCCDWQMLAVMDNIVMDSFNALCPIISL</sequence>
<dbReference type="Proteomes" id="UP000054721">
    <property type="component" value="Unassembled WGS sequence"/>
</dbReference>
<comment type="caution">
    <text evidence="1">The sequence shown here is derived from an EMBL/GenBank/DDBJ whole genome shotgun (WGS) entry which is preliminary data.</text>
</comment>
<accession>A0A0V1L3T6</accession>
<reference evidence="1 2" key="1">
    <citation type="submission" date="2015-05" db="EMBL/GenBank/DDBJ databases">
        <title>Evolution of Trichinella species and genotypes.</title>
        <authorList>
            <person name="Korhonen P.K."/>
            <person name="Edoardo P."/>
            <person name="Giuseppe L.R."/>
            <person name="Gasser R.B."/>
        </authorList>
    </citation>
    <scope>NUCLEOTIDE SEQUENCE [LARGE SCALE GENOMIC DNA]</scope>
    <source>
        <strain evidence="1">ISS10</strain>
    </source>
</reference>